<protein>
    <submittedName>
        <fullName evidence="2">Glutamyl-tRNA (Gln) amidotransferase subunit C</fullName>
    </submittedName>
</protein>
<dbReference type="Proteomes" id="UP001163823">
    <property type="component" value="Chromosome 8"/>
</dbReference>
<dbReference type="PANTHER" id="PTHR38393:SF1">
    <property type="entry name" value="GLUTAMYL-TRNA (GLN) AMIDOTRANSFERASE SUBUNIT C"/>
    <property type="match status" value="1"/>
</dbReference>
<dbReference type="AlphaFoldDB" id="A0AAD7PMH1"/>
<dbReference type="PANTHER" id="PTHR38393">
    <property type="entry name" value="GLUTAMYL-TRNA (GLN) AMIDOTRANSFERASE SUBUNIT C"/>
    <property type="match status" value="1"/>
</dbReference>
<sequence length="122" mass="14325">MEEESSLWTESEEEKDQKSRFEEEIQKVRQKAKEHSELIDADDSDELQSVWSGSDEEKTLWTASEIDDDISTEAYPDEISDKYIDKLFEFEEMPKYRTILDLLKAEQEPEELSPGSLQLQMP</sequence>
<evidence type="ECO:0000313" key="2">
    <source>
        <dbReference type="EMBL" id="KAJ7960120.1"/>
    </source>
</evidence>
<dbReference type="EMBL" id="JARAOO010000008">
    <property type="protein sequence ID" value="KAJ7960120.1"/>
    <property type="molecule type" value="Genomic_DNA"/>
</dbReference>
<keyword evidence="3" id="KW-1185">Reference proteome</keyword>
<reference evidence="2" key="1">
    <citation type="journal article" date="2023" name="Science">
        <title>Elucidation of the pathway for biosynthesis of saponin adjuvants from the soapbark tree.</title>
        <authorList>
            <person name="Reed J."/>
            <person name="Orme A."/>
            <person name="El-Demerdash A."/>
            <person name="Owen C."/>
            <person name="Martin L.B.B."/>
            <person name="Misra R.C."/>
            <person name="Kikuchi S."/>
            <person name="Rejzek M."/>
            <person name="Martin A.C."/>
            <person name="Harkess A."/>
            <person name="Leebens-Mack J."/>
            <person name="Louveau T."/>
            <person name="Stephenson M.J."/>
            <person name="Osbourn A."/>
        </authorList>
    </citation>
    <scope>NUCLEOTIDE SEQUENCE</scope>
    <source>
        <strain evidence="2">S10</strain>
    </source>
</reference>
<name>A0AAD7PMH1_QUISA</name>
<proteinExistence type="predicted"/>
<feature type="compositionally biased region" description="Acidic residues" evidence="1">
    <location>
        <begin position="1"/>
        <end position="14"/>
    </location>
</feature>
<evidence type="ECO:0000313" key="3">
    <source>
        <dbReference type="Proteomes" id="UP001163823"/>
    </source>
</evidence>
<dbReference type="KEGG" id="qsa:O6P43_020610"/>
<evidence type="ECO:0000256" key="1">
    <source>
        <dbReference type="SAM" id="MobiDB-lite"/>
    </source>
</evidence>
<organism evidence="2 3">
    <name type="scientific">Quillaja saponaria</name>
    <name type="common">Soap bark tree</name>
    <dbReference type="NCBI Taxonomy" id="32244"/>
    <lineage>
        <taxon>Eukaryota</taxon>
        <taxon>Viridiplantae</taxon>
        <taxon>Streptophyta</taxon>
        <taxon>Embryophyta</taxon>
        <taxon>Tracheophyta</taxon>
        <taxon>Spermatophyta</taxon>
        <taxon>Magnoliopsida</taxon>
        <taxon>eudicotyledons</taxon>
        <taxon>Gunneridae</taxon>
        <taxon>Pentapetalae</taxon>
        <taxon>rosids</taxon>
        <taxon>fabids</taxon>
        <taxon>Fabales</taxon>
        <taxon>Quillajaceae</taxon>
        <taxon>Quillaja</taxon>
    </lineage>
</organism>
<accession>A0AAD7PMH1</accession>
<gene>
    <name evidence="2" type="ORF">O6P43_020610</name>
</gene>
<feature type="compositionally biased region" description="Basic and acidic residues" evidence="1">
    <location>
        <begin position="15"/>
        <end position="38"/>
    </location>
</feature>
<feature type="region of interest" description="Disordered" evidence="1">
    <location>
        <begin position="1"/>
        <end position="54"/>
    </location>
</feature>
<comment type="caution">
    <text evidence="2">The sequence shown here is derived from an EMBL/GenBank/DDBJ whole genome shotgun (WGS) entry which is preliminary data.</text>
</comment>